<evidence type="ECO:0000313" key="3">
    <source>
        <dbReference type="EMBL" id="RXK56387.1"/>
    </source>
</evidence>
<keyword evidence="2" id="KW-0732">Signal</keyword>
<evidence type="ECO:0008006" key="5">
    <source>
        <dbReference type="Google" id="ProtNLM"/>
    </source>
</evidence>
<feature type="chain" id="PRO_5020486474" description="Carbohydrate-binding family 6 protein" evidence="2">
    <location>
        <begin position="19"/>
        <end position="728"/>
    </location>
</feature>
<evidence type="ECO:0000313" key="4">
    <source>
        <dbReference type="Proteomes" id="UP000290218"/>
    </source>
</evidence>
<proteinExistence type="predicted"/>
<accession>A0A4Q1CBA7</accession>
<dbReference type="GO" id="GO:0016787">
    <property type="term" value="F:hydrolase activity"/>
    <property type="evidence" value="ECO:0007669"/>
    <property type="project" value="UniProtKB-KW"/>
</dbReference>
<evidence type="ECO:0000256" key="1">
    <source>
        <dbReference type="ARBA" id="ARBA00022801"/>
    </source>
</evidence>
<dbReference type="Gene3D" id="3.30.379.10">
    <property type="entry name" value="Chitobiase/beta-hexosaminidase domain 2-like"/>
    <property type="match status" value="1"/>
</dbReference>
<protein>
    <recommendedName>
        <fullName evidence="5">Carbohydrate-binding family 6 protein</fullName>
    </recommendedName>
</protein>
<dbReference type="Proteomes" id="UP000290218">
    <property type="component" value="Unassembled WGS sequence"/>
</dbReference>
<comment type="caution">
    <text evidence="3">The sequence shown here is derived from an EMBL/GenBank/DDBJ whole genome shotgun (WGS) entry which is preliminary data.</text>
</comment>
<sequence>MPFVRILVFALISLTVSAATLRFDPNLPQAAFAAAEIQSALARANQPSHPIVLQIDGSLDAQSYAIEHTGETLTVRGGDARGLLYGGLELAEQLRLASGDATRVQPANGRPHVARRGLKFNIPLDIRNPSYQDAGDAAQANIAEMWNFEFWREFLDSMARHRYNTLTLWNPHPFPSMVKLADYPDAALRDVCGTALPLDTERADEPVAKFIAGCGISQPVLDHLIVLKPMTIDEKIDFWRRVMRHAKDRGIDVYFVTWNIWMNSLAPAGWYRSQENLQGDAGLYGINNDQTNPRTIAYLRACVREFILTYPDLAGIGFTPGENMQDRDDEFDREKWLWATYGEGILDAKKLQPERSVEVIHRVWQAGMPKIINDFVRRYPGPINLSYKYTRARIHSTPAPHWAAQEIIPDLKKYGVKSWWNLRNDDLFHFRWADPAYVSAFMKALPGPDLTAGYYLGSDSYVWGREFISTRPNHPRDLEIRKHWFNFLLWGRLGYDPDLPPARLTAILQHHFPDADAPRLLAAWTAASRTVALVNQFHWRDWDYMWAVEGCLDLRKGFHTVDDFIATKTMPGSGLLTIPEYLATRVADPRKDKIAPPAVANQLESDAASGLDYVRSVRAARRPIAKELSELLYDIESFAHLANYYAAKIRGATHLHAFRTTGVPGEQAAAVNALESALAHWKAYAASATANYRPQFLAKTRTIDWVRLTDDARRDVDIARQSTAAKPQ</sequence>
<reference evidence="3 4" key="1">
    <citation type="submission" date="2019-01" db="EMBL/GenBank/DDBJ databases">
        <title>Lacunisphaera sp. strain TWA-58.</title>
        <authorList>
            <person name="Chen W.-M."/>
        </authorList>
    </citation>
    <scope>NUCLEOTIDE SEQUENCE [LARGE SCALE GENOMIC DNA]</scope>
    <source>
        <strain evidence="3 4">TWA-58</strain>
    </source>
</reference>
<keyword evidence="1" id="KW-0378">Hydrolase</keyword>
<dbReference type="AlphaFoldDB" id="A0A4Q1CBA7"/>
<organism evidence="3 4">
    <name type="scientific">Oleiharenicola lentus</name>
    <dbReference type="NCBI Taxonomy" id="2508720"/>
    <lineage>
        <taxon>Bacteria</taxon>
        <taxon>Pseudomonadati</taxon>
        <taxon>Verrucomicrobiota</taxon>
        <taxon>Opitutia</taxon>
        <taxon>Opitutales</taxon>
        <taxon>Opitutaceae</taxon>
        <taxon>Oleiharenicola</taxon>
    </lineage>
</organism>
<dbReference type="GO" id="GO:0005975">
    <property type="term" value="P:carbohydrate metabolic process"/>
    <property type="evidence" value="ECO:0007669"/>
    <property type="project" value="UniProtKB-ARBA"/>
</dbReference>
<dbReference type="OrthoDB" id="99887at2"/>
<gene>
    <name evidence="3" type="ORF">ESB00_11110</name>
</gene>
<dbReference type="RefSeq" id="WP_129047756.1">
    <property type="nucleotide sequence ID" value="NZ_SDHX01000001.1"/>
</dbReference>
<dbReference type="EMBL" id="SDHX01000001">
    <property type="protein sequence ID" value="RXK56387.1"/>
    <property type="molecule type" value="Genomic_DNA"/>
</dbReference>
<name>A0A4Q1CBA7_9BACT</name>
<evidence type="ECO:0000256" key="2">
    <source>
        <dbReference type="SAM" id="SignalP"/>
    </source>
</evidence>
<dbReference type="SUPFAM" id="SSF55545">
    <property type="entry name" value="beta-N-acetylhexosaminidase-like domain"/>
    <property type="match status" value="1"/>
</dbReference>
<feature type="signal peptide" evidence="2">
    <location>
        <begin position="1"/>
        <end position="18"/>
    </location>
</feature>
<keyword evidence="4" id="KW-1185">Reference proteome</keyword>
<dbReference type="InterPro" id="IPR029018">
    <property type="entry name" value="Hex-like_dom2"/>
</dbReference>